<dbReference type="Gene3D" id="3.40.50.300">
    <property type="entry name" value="P-loop containing nucleotide triphosphate hydrolases"/>
    <property type="match status" value="1"/>
</dbReference>
<evidence type="ECO:0000313" key="6">
    <source>
        <dbReference type="EMBL" id="SVE12464.1"/>
    </source>
</evidence>
<feature type="non-terminal residue" evidence="6">
    <location>
        <position position="1"/>
    </location>
</feature>
<sequence>FNNLFFQNLKNNLSTNLSKIYDGCAQNSDYAKDGGYVHVELIDDQNEGFKENIIQKMISEINKLTSENEFNFKDITILCNSRKRVSLVAQRFSENNIPVVSNEGLLINSSKRVRFLVAVMRYLLDKGDNLSKAAICEYLQSETPINYTLHELNLLLKKDDGFTDLLKQYNISISTEKFLRLPIYEIAERLIKKFRIPENSYISFFLDVILKFSEKKGSNLSEFLVWWEEKKGSESIIVPEGINAVQVMT</sequence>
<evidence type="ECO:0000256" key="1">
    <source>
        <dbReference type="ARBA" id="ARBA00022741"/>
    </source>
</evidence>
<keyword evidence="4" id="KW-0067">ATP-binding</keyword>
<keyword evidence="1" id="KW-0547">Nucleotide-binding</keyword>
<protein>
    <recommendedName>
        <fullName evidence="5">UvrD-like helicase C-terminal domain-containing protein</fullName>
    </recommendedName>
</protein>
<proteinExistence type="predicted"/>
<dbReference type="GO" id="GO:0004386">
    <property type="term" value="F:helicase activity"/>
    <property type="evidence" value="ECO:0007669"/>
    <property type="project" value="UniProtKB-KW"/>
</dbReference>
<gene>
    <name evidence="6" type="ORF">METZ01_LOCUS465318</name>
</gene>
<dbReference type="GO" id="GO:0016787">
    <property type="term" value="F:hydrolase activity"/>
    <property type="evidence" value="ECO:0007669"/>
    <property type="project" value="UniProtKB-KW"/>
</dbReference>
<dbReference type="EMBL" id="UINC01195753">
    <property type="protein sequence ID" value="SVE12464.1"/>
    <property type="molecule type" value="Genomic_DNA"/>
</dbReference>
<dbReference type="SUPFAM" id="SSF52540">
    <property type="entry name" value="P-loop containing nucleoside triphosphate hydrolases"/>
    <property type="match status" value="1"/>
</dbReference>
<name>A0A383AXT7_9ZZZZ</name>
<evidence type="ECO:0000256" key="2">
    <source>
        <dbReference type="ARBA" id="ARBA00022801"/>
    </source>
</evidence>
<reference evidence="6" key="1">
    <citation type="submission" date="2018-05" db="EMBL/GenBank/DDBJ databases">
        <authorList>
            <person name="Lanie J.A."/>
            <person name="Ng W.-L."/>
            <person name="Kazmierczak K.M."/>
            <person name="Andrzejewski T.M."/>
            <person name="Davidsen T.M."/>
            <person name="Wayne K.J."/>
            <person name="Tettelin H."/>
            <person name="Glass J.I."/>
            <person name="Rusch D."/>
            <person name="Podicherti R."/>
            <person name="Tsui H.-C.T."/>
            <person name="Winkler M.E."/>
        </authorList>
    </citation>
    <scope>NUCLEOTIDE SEQUENCE</scope>
</reference>
<feature type="non-terminal residue" evidence="6">
    <location>
        <position position="249"/>
    </location>
</feature>
<dbReference type="InterPro" id="IPR014017">
    <property type="entry name" value="DNA_helicase_UvrD-like_C"/>
</dbReference>
<accession>A0A383AXT7</accession>
<dbReference type="GO" id="GO:0005524">
    <property type="term" value="F:ATP binding"/>
    <property type="evidence" value="ECO:0007669"/>
    <property type="project" value="UniProtKB-KW"/>
</dbReference>
<keyword evidence="2" id="KW-0378">Hydrolase</keyword>
<evidence type="ECO:0000256" key="3">
    <source>
        <dbReference type="ARBA" id="ARBA00022806"/>
    </source>
</evidence>
<evidence type="ECO:0000256" key="4">
    <source>
        <dbReference type="ARBA" id="ARBA00022840"/>
    </source>
</evidence>
<organism evidence="6">
    <name type="scientific">marine metagenome</name>
    <dbReference type="NCBI Taxonomy" id="408172"/>
    <lineage>
        <taxon>unclassified sequences</taxon>
        <taxon>metagenomes</taxon>
        <taxon>ecological metagenomes</taxon>
    </lineage>
</organism>
<dbReference type="AlphaFoldDB" id="A0A383AXT7"/>
<dbReference type="InterPro" id="IPR027417">
    <property type="entry name" value="P-loop_NTPase"/>
</dbReference>
<evidence type="ECO:0000259" key="5">
    <source>
        <dbReference type="PROSITE" id="PS51217"/>
    </source>
</evidence>
<keyword evidence="3" id="KW-0347">Helicase</keyword>
<feature type="domain" description="UvrD-like helicase C-terminal" evidence="5">
    <location>
        <begin position="1"/>
        <end position="249"/>
    </location>
</feature>
<dbReference type="PROSITE" id="PS51217">
    <property type="entry name" value="UVRD_HELICASE_CTER"/>
    <property type="match status" value="1"/>
</dbReference>